<dbReference type="KEGG" id="xba:C7S18_19570"/>
<keyword evidence="4" id="KW-1185">Reference proteome</keyword>
<dbReference type="AlphaFoldDB" id="A0A2P1PWI7"/>
<feature type="compositionally biased region" description="Low complexity" evidence="1">
    <location>
        <begin position="100"/>
        <end position="109"/>
    </location>
</feature>
<reference evidence="3 4" key="2">
    <citation type="submission" date="2018-03" db="EMBL/GenBank/DDBJ databases">
        <authorList>
            <person name="Keele B.F."/>
        </authorList>
    </citation>
    <scope>NUCLEOTIDE SEQUENCE [LARGE SCALE GENOMIC DNA]</scope>
    <source>
        <strain evidence="3 4">D13</strain>
    </source>
</reference>
<organism evidence="3 4">
    <name type="scientific">Ahniella affigens</name>
    <dbReference type="NCBI Taxonomy" id="2021234"/>
    <lineage>
        <taxon>Bacteria</taxon>
        <taxon>Pseudomonadati</taxon>
        <taxon>Pseudomonadota</taxon>
        <taxon>Gammaproteobacteria</taxon>
        <taxon>Lysobacterales</taxon>
        <taxon>Rhodanobacteraceae</taxon>
        <taxon>Ahniella</taxon>
    </lineage>
</organism>
<gene>
    <name evidence="3" type="ORF">C7S18_19570</name>
</gene>
<sequence length="139" mass="15011">MLPRSASRDQDQESYPQTLLARRIELQATVLRDRRMEGHPQSSCLRVSPITLLTELMTYRTIRNALVTVAVLLLGVVVLLSVLAGPDLDDIASEPAQNKSASSCSTSETSSDRAGVTTAPTRCTAARIRSPRCNLATSA</sequence>
<keyword evidence="2" id="KW-0812">Transmembrane</keyword>
<protein>
    <submittedName>
        <fullName evidence="3">Uncharacterized protein</fullName>
    </submittedName>
</protein>
<proteinExistence type="predicted"/>
<keyword evidence="2" id="KW-1133">Transmembrane helix</keyword>
<dbReference type="Proteomes" id="UP000241074">
    <property type="component" value="Chromosome"/>
</dbReference>
<accession>A0A2P1PWI7</accession>
<evidence type="ECO:0000313" key="3">
    <source>
        <dbReference type="EMBL" id="AVP99225.1"/>
    </source>
</evidence>
<evidence type="ECO:0000256" key="2">
    <source>
        <dbReference type="SAM" id="Phobius"/>
    </source>
</evidence>
<reference evidence="3 4" key="1">
    <citation type="submission" date="2018-03" db="EMBL/GenBank/DDBJ databases">
        <title>Ahniella affigens gen. nov., sp. nov., a gammaproteobacterium isolated from sandy soil near a stream.</title>
        <authorList>
            <person name="Ko Y."/>
            <person name="Kim J.-H."/>
        </authorList>
    </citation>
    <scope>NUCLEOTIDE SEQUENCE [LARGE SCALE GENOMIC DNA]</scope>
    <source>
        <strain evidence="3 4">D13</strain>
    </source>
</reference>
<evidence type="ECO:0000313" key="4">
    <source>
        <dbReference type="Proteomes" id="UP000241074"/>
    </source>
</evidence>
<feature type="region of interest" description="Disordered" evidence="1">
    <location>
        <begin position="91"/>
        <end position="123"/>
    </location>
</feature>
<keyword evidence="2" id="KW-0472">Membrane</keyword>
<feature type="transmembrane region" description="Helical" evidence="2">
    <location>
        <begin position="65"/>
        <end position="84"/>
    </location>
</feature>
<name>A0A2P1PWI7_9GAMM</name>
<dbReference type="EMBL" id="CP027860">
    <property type="protein sequence ID" value="AVP99225.1"/>
    <property type="molecule type" value="Genomic_DNA"/>
</dbReference>
<evidence type="ECO:0000256" key="1">
    <source>
        <dbReference type="SAM" id="MobiDB-lite"/>
    </source>
</evidence>